<keyword evidence="2" id="KW-0472">Membrane</keyword>
<feature type="compositionally biased region" description="Polar residues" evidence="3">
    <location>
        <begin position="96"/>
        <end position="106"/>
    </location>
</feature>
<dbReference type="Pfam" id="PF04652">
    <property type="entry name" value="Vta1"/>
    <property type="match status" value="1"/>
</dbReference>
<dbReference type="Proteomes" id="UP001439008">
    <property type="component" value="Unassembled WGS sequence"/>
</dbReference>
<evidence type="ECO:0000259" key="4">
    <source>
        <dbReference type="Pfam" id="PF04652"/>
    </source>
</evidence>
<evidence type="ECO:0000256" key="1">
    <source>
        <dbReference type="ARBA" id="ARBA00004308"/>
    </source>
</evidence>
<feature type="domain" description="Vta1/callose synthase N-terminal" evidence="4">
    <location>
        <begin position="9"/>
        <end position="72"/>
    </location>
</feature>
<gene>
    <name evidence="5" type="ORF">MHBO_001179</name>
</gene>
<sequence length="186" mass="21593">MSKIAILQIENAFVQEKNDQLSKNTVKLFYSASLILETLRNLKQMDGEDDRKLVERIKFCKFKCVQLTKKIEHLPIENLKLSENSRQNENNESDETMQNLPNQISKKNNENDLSENFQFNIDEKEPRKQTQIGDMINKGQNKRQRMNTILKGEELLNESVKALRLDDVKSAIVLIDEAKRVLGDLS</sequence>
<evidence type="ECO:0000313" key="6">
    <source>
        <dbReference type="Proteomes" id="UP001439008"/>
    </source>
</evidence>
<dbReference type="Gene3D" id="1.25.40.270">
    <property type="entry name" value="Vacuolar protein sorting-associated protein vta1"/>
    <property type="match status" value="1"/>
</dbReference>
<protein>
    <recommendedName>
        <fullName evidence="4">Vta1/callose synthase N-terminal domain-containing protein</fullName>
    </recommendedName>
</protein>
<evidence type="ECO:0000256" key="2">
    <source>
        <dbReference type="ARBA" id="ARBA00023136"/>
    </source>
</evidence>
<evidence type="ECO:0000256" key="3">
    <source>
        <dbReference type="SAM" id="MobiDB-lite"/>
    </source>
</evidence>
<comment type="caution">
    <text evidence="5">The sequence shown here is derived from an EMBL/GenBank/DDBJ whole genome shotgun (WGS) entry which is preliminary data.</text>
</comment>
<dbReference type="InterPro" id="IPR039431">
    <property type="entry name" value="Vta1/CALS_N"/>
</dbReference>
<proteinExistence type="predicted"/>
<name>A0ABV2AIK3_9EUKA</name>
<evidence type="ECO:0000313" key="5">
    <source>
        <dbReference type="EMBL" id="MES1919329.1"/>
    </source>
</evidence>
<keyword evidence="6" id="KW-1185">Reference proteome</keyword>
<organism evidence="5 6">
    <name type="scientific">Bonamia ostreae</name>
    <dbReference type="NCBI Taxonomy" id="126728"/>
    <lineage>
        <taxon>Eukaryota</taxon>
        <taxon>Sar</taxon>
        <taxon>Rhizaria</taxon>
        <taxon>Endomyxa</taxon>
        <taxon>Ascetosporea</taxon>
        <taxon>Haplosporida</taxon>
        <taxon>Bonamia</taxon>
    </lineage>
</organism>
<feature type="region of interest" description="Disordered" evidence="3">
    <location>
        <begin position="82"/>
        <end position="143"/>
    </location>
</feature>
<dbReference type="InterPro" id="IPR023175">
    <property type="entry name" value="Vta1/CALS_N_sf"/>
</dbReference>
<dbReference type="EMBL" id="JBDODL010000257">
    <property type="protein sequence ID" value="MES1919329.1"/>
    <property type="molecule type" value="Genomic_DNA"/>
</dbReference>
<reference evidence="5 6" key="1">
    <citation type="journal article" date="2024" name="BMC Biol.">
        <title>Comparative genomics of Ascetosporea gives new insight into the evolutionary basis for animal parasitism in Rhizaria.</title>
        <authorList>
            <person name="Hiltunen Thoren M."/>
            <person name="Onut-Brannstrom I."/>
            <person name="Alfjorden A."/>
            <person name="Peckova H."/>
            <person name="Swords F."/>
            <person name="Hooper C."/>
            <person name="Holzer A.S."/>
            <person name="Bass D."/>
            <person name="Burki F."/>
        </authorList>
    </citation>
    <scope>NUCLEOTIDE SEQUENCE [LARGE SCALE GENOMIC DNA]</scope>
    <source>
        <strain evidence="5">20-A016</strain>
    </source>
</reference>
<comment type="subcellular location">
    <subcellularLocation>
        <location evidence="1">Endomembrane system</location>
    </subcellularLocation>
</comment>
<accession>A0ABV2AIK3</accession>